<name>A0ABW5UWL6_9MICO</name>
<dbReference type="InterPro" id="IPR032710">
    <property type="entry name" value="NTF2-like_dom_sf"/>
</dbReference>
<dbReference type="Pfam" id="PF12680">
    <property type="entry name" value="SnoaL_2"/>
    <property type="match status" value="1"/>
</dbReference>
<dbReference type="EMBL" id="JBHUNE010000005">
    <property type="protein sequence ID" value="MFD2757946.1"/>
    <property type="molecule type" value="Genomic_DNA"/>
</dbReference>
<feature type="domain" description="SnoaL-like" evidence="1">
    <location>
        <begin position="19"/>
        <end position="78"/>
    </location>
</feature>
<dbReference type="SUPFAM" id="SSF54427">
    <property type="entry name" value="NTF2-like"/>
    <property type="match status" value="1"/>
</dbReference>
<accession>A0ABW5UWL6</accession>
<evidence type="ECO:0000313" key="2">
    <source>
        <dbReference type="EMBL" id="MFD2757946.1"/>
    </source>
</evidence>
<comment type="caution">
    <text evidence="2">The sequence shown here is derived from an EMBL/GenBank/DDBJ whole genome shotgun (WGS) entry which is preliminary data.</text>
</comment>
<dbReference type="Proteomes" id="UP001597492">
    <property type="component" value="Unassembled WGS sequence"/>
</dbReference>
<gene>
    <name evidence="2" type="ORF">ACFSW7_06100</name>
</gene>
<dbReference type="RefSeq" id="WP_019619325.1">
    <property type="nucleotide sequence ID" value="NZ_JBHUNE010000005.1"/>
</dbReference>
<proteinExistence type="predicted"/>
<evidence type="ECO:0000259" key="1">
    <source>
        <dbReference type="Pfam" id="PF12680"/>
    </source>
</evidence>
<dbReference type="InterPro" id="IPR037401">
    <property type="entry name" value="SnoaL-like"/>
</dbReference>
<dbReference type="Gene3D" id="3.10.450.50">
    <property type="match status" value="1"/>
</dbReference>
<reference evidence="3" key="1">
    <citation type="journal article" date="2019" name="Int. J. Syst. Evol. Microbiol.">
        <title>The Global Catalogue of Microorganisms (GCM) 10K type strain sequencing project: providing services to taxonomists for standard genome sequencing and annotation.</title>
        <authorList>
            <consortium name="The Broad Institute Genomics Platform"/>
            <consortium name="The Broad Institute Genome Sequencing Center for Infectious Disease"/>
            <person name="Wu L."/>
            <person name="Ma J."/>
        </authorList>
    </citation>
    <scope>NUCLEOTIDE SEQUENCE [LARGE SCALE GENOMIC DNA]</scope>
    <source>
        <strain evidence="3">TISTR 1514</strain>
    </source>
</reference>
<organism evidence="2 3">
    <name type="scientific">Gulosibacter faecalis</name>
    <dbReference type="NCBI Taxonomy" id="272240"/>
    <lineage>
        <taxon>Bacteria</taxon>
        <taxon>Bacillati</taxon>
        <taxon>Actinomycetota</taxon>
        <taxon>Actinomycetes</taxon>
        <taxon>Micrococcales</taxon>
        <taxon>Microbacteriaceae</taxon>
        <taxon>Gulosibacter</taxon>
    </lineage>
</organism>
<protein>
    <submittedName>
        <fullName evidence="2">DUF4440 domain-containing protein</fullName>
    </submittedName>
</protein>
<evidence type="ECO:0000313" key="3">
    <source>
        <dbReference type="Proteomes" id="UP001597492"/>
    </source>
</evidence>
<keyword evidence="3" id="KW-1185">Reference proteome</keyword>
<sequence length="120" mass="12469">MKTQLPGDCGNSPRITIVGEFATAWAAGDADAMGEWLADDAEWVVAGGESFAGADAVSGGLPPEPVESLEVNTIITHGRLASCDGVLETADGTVAFSLTLRFAGATKTAKIREVRSYLIR</sequence>